<evidence type="ECO:0000259" key="6">
    <source>
        <dbReference type="PROSITE" id="PS50865"/>
    </source>
</evidence>
<evidence type="ECO:0000256" key="2">
    <source>
        <dbReference type="ARBA" id="ARBA00022771"/>
    </source>
</evidence>
<dbReference type="Pfam" id="PF01753">
    <property type="entry name" value="zf-MYND"/>
    <property type="match status" value="1"/>
</dbReference>
<sequence length="272" mass="31281">MGRKRNQGKARKAAKARAKAREEAEEESNNQRTNGQQRLLAAMQQLEIGNGNLLPTSGSDATKCRHGFEKMDNMCIDFLIEFRNAVQEAVKRGVSTSQSLIEAKNVTMDEFEGVWKDFTNMEIVMSYYLCRGTENILEGNDSYARECAVHARYMEQWTAVMLHETQAIMNWSKVEAMSADSHTRVKFLRRRIPCRCLDKKYDEVKAITKMGVCFNEECPDRRVERNKTLYCSGCRCITYCSRECQKADWTTHKEECDGCVARIAKFEAKKQS</sequence>
<keyword evidence="8" id="KW-1185">Reference proteome</keyword>
<dbReference type="SUPFAM" id="SSF144232">
    <property type="entry name" value="HIT/MYND zinc finger-like"/>
    <property type="match status" value="1"/>
</dbReference>
<organism evidence="7 8">
    <name type="scientific">Skeletonema marinoi</name>
    <dbReference type="NCBI Taxonomy" id="267567"/>
    <lineage>
        <taxon>Eukaryota</taxon>
        <taxon>Sar</taxon>
        <taxon>Stramenopiles</taxon>
        <taxon>Ochrophyta</taxon>
        <taxon>Bacillariophyta</taxon>
        <taxon>Coscinodiscophyceae</taxon>
        <taxon>Thalassiosirophycidae</taxon>
        <taxon>Thalassiosirales</taxon>
        <taxon>Skeletonemataceae</taxon>
        <taxon>Skeletonema</taxon>
        <taxon>Skeletonema marinoi-dohrnii complex</taxon>
    </lineage>
</organism>
<keyword evidence="1" id="KW-0479">Metal-binding</keyword>
<comment type="caution">
    <text evidence="7">The sequence shown here is derived from an EMBL/GenBank/DDBJ whole genome shotgun (WGS) entry which is preliminary data.</text>
</comment>
<feature type="region of interest" description="Disordered" evidence="5">
    <location>
        <begin position="1"/>
        <end position="35"/>
    </location>
</feature>
<evidence type="ECO:0000256" key="5">
    <source>
        <dbReference type="SAM" id="MobiDB-lite"/>
    </source>
</evidence>
<dbReference type="EMBL" id="JATAAI010000040">
    <property type="protein sequence ID" value="KAK1734247.1"/>
    <property type="molecule type" value="Genomic_DNA"/>
</dbReference>
<dbReference type="AlphaFoldDB" id="A0AAD9D571"/>
<evidence type="ECO:0000313" key="8">
    <source>
        <dbReference type="Proteomes" id="UP001224775"/>
    </source>
</evidence>
<proteinExistence type="predicted"/>
<evidence type="ECO:0000256" key="4">
    <source>
        <dbReference type="PROSITE-ProRule" id="PRU00134"/>
    </source>
</evidence>
<keyword evidence="3" id="KW-0862">Zinc</keyword>
<evidence type="ECO:0000256" key="3">
    <source>
        <dbReference type="ARBA" id="ARBA00022833"/>
    </source>
</evidence>
<evidence type="ECO:0000313" key="7">
    <source>
        <dbReference type="EMBL" id="KAK1734247.1"/>
    </source>
</evidence>
<evidence type="ECO:0000256" key="1">
    <source>
        <dbReference type="ARBA" id="ARBA00022723"/>
    </source>
</evidence>
<dbReference type="Gene3D" id="6.10.140.2220">
    <property type="match status" value="1"/>
</dbReference>
<dbReference type="Proteomes" id="UP001224775">
    <property type="component" value="Unassembled WGS sequence"/>
</dbReference>
<name>A0AAD9D571_9STRA</name>
<feature type="compositionally biased region" description="Basic residues" evidence="5">
    <location>
        <begin position="1"/>
        <end position="18"/>
    </location>
</feature>
<feature type="domain" description="MYND-type" evidence="6">
    <location>
        <begin position="215"/>
        <end position="256"/>
    </location>
</feature>
<reference evidence="7" key="1">
    <citation type="submission" date="2023-06" db="EMBL/GenBank/DDBJ databases">
        <title>Survivors Of The Sea: Transcriptome response of Skeletonema marinoi to long-term dormancy.</title>
        <authorList>
            <person name="Pinder M.I.M."/>
            <person name="Kourtchenko O."/>
            <person name="Robertson E.K."/>
            <person name="Larsson T."/>
            <person name="Maumus F."/>
            <person name="Osuna-Cruz C.M."/>
            <person name="Vancaester E."/>
            <person name="Stenow R."/>
            <person name="Vandepoele K."/>
            <person name="Ploug H."/>
            <person name="Bruchert V."/>
            <person name="Godhe A."/>
            <person name="Topel M."/>
        </authorList>
    </citation>
    <scope>NUCLEOTIDE SEQUENCE</scope>
    <source>
        <strain evidence="7">R05AC</strain>
    </source>
</reference>
<accession>A0AAD9D571</accession>
<dbReference type="GO" id="GO:0008270">
    <property type="term" value="F:zinc ion binding"/>
    <property type="evidence" value="ECO:0007669"/>
    <property type="project" value="UniProtKB-KW"/>
</dbReference>
<keyword evidence="2 4" id="KW-0863">Zinc-finger</keyword>
<dbReference type="PROSITE" id="PS50865">
    <property type="entry name" value="ZF_MYND_2"/>
    <property type="match status" value="1"/>
</dbReference>
<protein>
    <recommendedName>
        <fullName evidence="6">MYND-type domain-containing protein</fullName>
    </recommendedName>
</protein>
<gene>
    <name evidence="7" type="ORF">QTG54_015014</name>
</gene>
<dbReference type="InterPro" id="IPR002893">
    <property type="entry name" value="Znf_MYND"/>
</dbReference>